<dbReference type="Proteomes" id="UP000324233">
    <property type="component" value="Chromosome"/>
</dbReference>
<evidence type="ECO:0000256" key="1">
    <source>
        <dbReference type="SAM" id="MobiDB-lite"/>
    </source>
</evidence>
<evidence type="ECO:0000313" key="3">
    <source>
        <dbReference type="Proteomes" id="UP000324233"/>
    </source>
</evidence>
<dbReference type="OrthoDB" id="9961025at2"/>
<dbReference type="AlphaFoldDB" id="A0A5B9W4A3"/>
<name>A0A5B9W4A3_9BACT</name>
<evidence type="ECO:0000313" key="2">
    <source>
        <dbReference type="EMBL" id="QEH34935.1"/>
    </source>
</evidence>
<proteinExistence type="predicted"/>
<gene>
    <name evidence="2" type="ORF">OJF2_34800</name>
</gene>
<feature type="region of interest" description="Disordered" evidence="1">
    <location>
        <begin position="71"/>
        <end position="128"/>
    </location>
</feature>
<reference evidence="2 3" key="1">
    <citation type="submission" date="2019-08" db="EMBL/GenBank/DDBJ databases">
        <title>Deep-cultivation of Planctomycetes and their phenomic and genomic characterization uncovers novel biology.</title>
        <authorList>
            <person name="Wiegand S."/>
            <person name="Jogler M."/>
            <person name="Boedeker C."/>
            <person name="Pinto D."/>
            <person name="Vollmers J."/>
            <person name="Rivas-Marin E."/>
            <person name="Kohn T."/>
            <person name="Peeters S.H."/>
            <person name="Heuer A."/>
            <person name="Rast P."/>
            <person name="Oberbeckmann S."/>
            <person name="Bunk B."/>
            <person name="Jeske O."/>
            <person name="Meyerdierks A."/>
            <person name="Storesund J.E."/>
            <person name="Kallscheuer N."/>
            <person name="Luecker S."/>
            <person name="Lage O.M."/>
            <person name="Pohl T."/>
            <person name="Merkel B.J."/>
            <person name="Hornburger P."/>
            <person name="Mueller R.-W."/>
            <person name="Bruemmer F."/>
            <person name="Labrenz M."/>
            <person name="Spormann A.M."/>
            <person name="Op den Camp H."/>
            <person name="Overmann J."/>
            <person name="Amann R."/>
            <person name="Jetten M.S.M."/>
            <person name="Mascher T."/>
            <person name="Medema M.H."/>
            <person name="Devos D.P."/>
            <person name="Kaster A.-K."/>
            <person name="Ovreas L."/>
            <person name="Rohde M."/>
            <person name="Galperin M.Y."/>
            <person name="Jogler C."/>
        </authorList>
    </citation>
    <scope>NUCLEOTIDE SEQUENCE [LARGE SCALE GENOMIC DNA]</scope>
    <source>
        <strain evidence="2 3">OJF2</strain>
    </source>
</reference>
<organism evidence="2 3">
    <name type="scientific">Aquisphaera giovannonii</name>
    <dbReference type="NCBI Taxonomy" id="406548"/>
    <lineage>
        <taxon>Bacteria</taxon>
        <taxon>Pseudomonadati</taxon>
        <taxon>Planctomycetota</taxon>
        <taxon>Planctomycetia</taxon>
        <taxon>Isosphaerales</taxon>
        <taxon>Isosphaeraceae</taxon>
        <taxon>Aquisphaera</taxon>
    </lineage>
</organism>
<accession>A0A5B9W4A3</accession>
<dbReference type="EMBL" id="CP042997">
    <property type="protein sequence ID" value="QEH34935.1"/>
    <property type="molecule type" value="Genomic_DNA"/>
</dbReference>
<dbReference type="KEGG" id="agv:OJF2_34800"/>
<keyword evidence="3" id="KW-1185">Reference proteome</keyword>
<protein>
    <submittedName>
        <fullName evidence="2">Uncharacterized protein</fullName>
    </submittedName>
</protein>
<sequence>MRNTHRISQLGREASRIVLAVGLCVCSWGCHQHYHYYGTPPPAGYGCPPAAGAAVVPSAVATGPVCEVPAEGSTMRSSTIGDGRSSRVVVSEPSRGKSFKFGWRPTDPDEAPTITQVDGTLDGNTVKK</sequence>
<dbReference type="RefSeq" id="WP_148594795.1">
    <property type="nucleotide sequence ID" value="NZ_CP042997.1"/>
</dbReference>